<name>A0A1E7QJK3_WOLPI</name>
<evidence type="ECO:0000313" key="3">
    <source>
        <dbReference type="Proteomes" id="UP000175679"/>
    </source>
</evidence>
<dbReference type="Gene3D" id="3.90.70.80">
    <property type="match status" value="1"/>
</dbReference>
<dbReference type="AlphaFoldDB" id="A0A1E7QJK3"/>
<keyword evidence="3" id="KW-1185">Reference proteome</keyword>
<comment type="caution">
    <text evidence="2">The sequence shown here is derived from an EMBL/GenBank/DDBJ whole genome shotgun (WGS) entry which is preliminary data.</text>
</comment>
<organism evidence="2 3">
    <name type="scientific">Wolbachia pipientis</name>
    <dbReference type="NCBI Taxonomy" id="955"/>
    <lineage>
        <taxon>Bacteria</taxon>
        <taxon>Pseudomonadati</taxon>
        <taxon>Pseudomonadota</taxon>
        <taxon>Alphaproteobacteria</taxon>
        <taxon>Rickettsiales</taxon>
        <taxon>Anaplasmataceae</taxon>
        <taxon>Wolbachieae</taxon>
        <taxon>Wolbachia</taxon>
    </lineage>
</organism>
<dbReference type="Proteomes" id="UP000175679">
    <property type="component" value="Unassembled WGS sequence"/>
</dbReference>
<dbReference type="PROSITE" id="PS50802">
    <property type="entry name" value="OTU"/>
    <property type="match status" value="1"/>
</dbReference>
<dbReference type="EMBL" id="MJMG01000011">
    <property type="protein sequence ID" value="OEY86419.1"/>
    <property type="molecule type" value="Genomic_DNA"/>
</dbReference>
<sequence length="337" mass="38882">MASNNQNKSTTTVSEEAISYPNNFYQGTAPKDHSCFFHSFQQSLEQQRGIKVSAKQLRKDCADFANSVSVPDWFKNAINASYELRHNNQTEKHEEVLRKETIDQYKEKIMQDYRWGDPDIEGKILCKKYNVKLHIIEKNPLCTTSSDQPQFLHQLIDADKNCNVDASDSTGLYNGIYSDSSIIHIINMGNNHFDPVLDKNLLEPVLNKNLQEQQDYELAKNLQIEEDLEGVKYLQNEELQISQDFELARNLQIEEIATYIKNTQSIDPLKDFVRKVIEIFNKLIQQNDRGNIQNVVDECVRHFDRQQVLIDKQQSPSCKMEEVKLTCCTPSHGISCA</sequence>
<reference evidence="2 3" key="1">
    <citation type="submission" date="2016-09" db="EMBL/GenBank/DDBJ databases">
        <title>Genomic evidence for plant-parasitic nematodes as the earliest Wolbachia hosts.</title>
        <authorList>
            <person name="Brown A.M."/>
            <person name="Wasala S.K."/>
            <person name="Howe D.K."/>
            <person name="Peetz A.B."/>
            <person name="Zasada I.A."/>
            <person name="Denver D.R."/>
        </authorList>
    </citation>
    <scope>NUCLEOTIDE SEQUENCE [LARGE SCALE GENOMIC DNA]</scope>
    <source>
        <strain evidence="3">wPpe</strain>
    </source>
</reference>
<dbReference type="InterPro" id="IPR003323">
    <property type="entry name" value="OTU_dom"/>
</dbReference>
<accession>A0A1E7QJK3</accession>
<dbReference type="CDD" id="cd22754">
    <property type="entry name" value="OTU_wMelOTU-like"/>
    <property type="match status" value="1"/>
</dbReference>
<evidence type="ECO:0000313" key="2">
    <source>
        <dbReference type="EMBL" id="OEY86419.1"/>
    </source>
</evidence>
<dbReference type="RefSeq" id="WP_070065356.1">
    <property type="nucleotide sequence ID" value="NZ_MJMG01000011.1"/>
</dbReference>
<protein>
    <recommendedName>
        <fullName evidence="1">OTU domain-containing protein</fullName>
    </recommendedName>
</protein>
<gene>
    <name evidence="2" type="ORF">BIY23_04310</name>
</gene>
<dbReference type="OrthoDB" id="7163967at2"/>
<evidence type="ECO:0000259" key="1">
    <source>
        <dbReference type="PROSITE" id="PS50802"/>
    </source>
</evidence>
<feature type="domain" description="OTU" evidence="1">
    <location>
        <begin position="24"/>
        <end position="199"/>
    </location>
</feature>
<proteinExistence type="predicted"/>